<dbReference type="RefSeq" id="WP_134373686.1">
    <property type="nucleotide sequence ID" value="NZ_SOGO01000025.1"/>
</dbReference>
<name>A0ABY2JC50_9MICO</name>
<evidence type="ECO:0000313" key="2">
    <source>
        <dbReference type="Proteomes" id="UP000297851"/>
    </source>
</evidence>
<evidence type="ECO:0000313" key="1">
    <source>
        <dbReference type="EMBL" id="TFD02405.1"/>
    </source>
</evidence>
<organism evidence="1 2">
    <name type="scientific">Cryobacterium sandaracinum</name>
    <dbReference type="NCBI Taxonomy" id="1259247"/>
    <lineage>
        <taxon>Bacteria</taxon>
        <taxon>Bacillati</taxon>
        <taxon>Actinomycetota</taxon>
        <taxon>Actinomycetes</taxon>
        <taxon>Micrococcales</taxon>
        <taxon>Microbacteriaceae</taxon>
        <taxon>Cryobacterium</taxon>
    </lineage>
</organism>
<keyword evidence="2" id="KW-1185">Reference proteome</keyword>
<proteinExistence type="predicted"/>
<protein>
    <submittedName>
        <fullName evidence="1">Uncharacterized protein</fullName>
    </submittedName>
</protein>
<comment type="caution">
    <text evidence="1">The sequence shown here is derived from an EMBL/GenBank/DDBJ whole genome shotgun (WGS) entry which is preliminary data.</text>
</comment>
<accession>A0ABY2JC50</accession>
<reference evidence="1 2" key="1">
    <citation type="submission" date="2019-03" db="EMBL/GenBank/DDBJ databases">
        <title>Genomics of glacier-inhabiting Cryobacterium strains.</title>
        <authorList>
            <person name="Liu Q."/>
            <person name="Xin Y.-H."/>
        </authorList>
    </citation>
    <scope>NUCLEOTIDE SEQUENCE [LARGE SCALE GENOMIC DNA]</scope>
    <source>
        <strain evidence="1 2">TMT2-16</strain>
    </source>
</reference>
<dbReference type="EMBL" id="SOGO01000025">
    <property type="protein sequence ID" value="TFD02405.1"/>
    <property type="molecule type" value="Genomic_DNA"/>
</dbReference>
<gene>
    <name evidence="1" type="ORF">E3T25_08740</name>
</gene>
<dbReference type="Proteomes" id="UP000297851">
    <property type="component" value="Unassembled WGS sequence"/>
</dbReference>
<sequence length="101" mass="10185">MIAAALRPRSVGGSVLALERGFALEDAAGTVTKLDVLSNVPGLGMNEGGCDSDGRFPGLFPCAGFPAAAGYPDGLTVDGDAGVWVVVFGGSTVRPVREFAD</sequence>